<dbReference type="GO" id="GO:0006401">
    <property type="term" value="P:RNA catabolic process"/>
    <property type="evidence" value="ECO:0007669"/>
    <property type="project" value="InterPro"/>
</dbReference>
<organism evidence="1 2">
    <name type="scientific">Pseudoduganella guangdongensis</name>
    <dbReference type="NCBI Taxonomy" id="2692179"/>
    <lineage>
        <taxon>Bacteria</taxon>
        <taxon>Pseudomonadati</taxon>
        <taxon>Pseudomonadota</taxon>
        <taxon>Betaproteobacteria</taxon>
        <taxon>Burkholderiales</taxon>
        <taxon>Oxalobacteraceae</taxon>
        <taxon>Telluria group</taxon>
        <taxon>Pseudoduganella</taxon>
    </lineage>
</organism>
<dbReference type="InterPro" id="IPR009614">
    <property type="entry name" value="YoeB_toxin"/>
</dbReference>
<evidence type="ECO:0000313" key="1">
    <source>
        <dbReference type="EMBL" id="MYN01538.1"/>
    </source>
</evidence>
<dbReference type="GO" id="GO:0004519">
    <property type="term" value="F:endonuclease activity"/>
    <property type="evidence" value="ECO:0007669"/>
    <property type="project" value="InterPro"/>
</dbReference>
<dbReference type="InterPro" id="IPR035093">
    <property type="entry name" value="RelE/ParE_toxin_dom_sf"/>
</dbReference>
<dbReference type="EMBL" id="WWCJ01000003">
    <property type="protein sequence ID" value="MYN01538.1"/>
    <property type="molecule type" value="Genomic_DNA"/>
</dbReference>
<protein>
    <submittedName>
        <fullName evidence="1">Uncharacterized protein</fullName>
    </submittedName>
</protein>
<dbReference type="Proteomes" id="UP000448575">
    <property type="component" value="Unassembled WGS sequence"/>
</dbReference>
<dbReference type="AlphaFoldDB" id="A0A6N9HDB3"/>
<comment type="caution">
    <text evidence="1">The sequence shown here is derived from an EMBL/GenBank/DDBJ whole genome shotgun (WGS) entry which is preliminary data.</text>
</comment>
<gene>
    <name evidence="1" type="ORF">GTP41_05440</name>
</gene>
<proteinExistence type="predicted"/>
<accession>A0A6N9HDB3</accession>
<reference evidence="1 2" key="1">
    <citation type="submission" date="2019-12" db="EMBL/GenBank/DDBJ databases">
        <title>Novel species isolated from a subtropical stream in China.</title>
        <authorList>
            <person name="Lu H."/>
        </authorList>
    </citation>
    <scope>NUCLEOTIDE SEQUENCE [LARGE SCALE GENOMIC DNA]</scope>
    <source>
        <strain evidence="1 2">DS3</strain>
    </source>
</reference>
<keyword evidence="2" id="KW-1185">Reference proteome</keyword>
<sequence length="34" mass="3849">MSSVASDRVSRRIDETNRLAYEVHGNELAIISCR</sequence>
<name>A0A6N9HDB3_9BURK</name>
<dbReference type="Pfam" id="PF06769">
    <property type="entry name" value="YoeB_toxin"/>
    <property type="match status" value="1"/>
</dbReference>
<dbReference type="Gene3D" id="3.30.2310.20">
    <property type="entry name" value="RelE-like"/>
    <property type="match status" value="1"/>
</dbReference>
<evidence type="ECO:0000313" key="2">
    <source>
        <dbReference type="Proteomes" id="UP000448575"/>
    </source>
</evidence>